<evidence type="ECO:0000313" key="10">
    <source>
        <dbReference type="EMBL" id="RFA97635.1"/>
    </source>
</evidence>
<comment type="similarity">
    <text evidence="8">Belongs to the radical SAM superfamily. 7-carboxy-7-deazaguanine synthase family.</text>
</comment>
<dbReference type="Proteomes" id="UP000256877">
    <property type="component" value="Unassembled WGS sequence"/>
</dbReference>
<dbReference type="InterPro" id="IPR007197">
    <property type="entry name" value="rSAM"/>
</dbReference>
<dbReference type="InterPro" id="IPR058240">
    <property type="entry name" value="rSAM_sf"/>
</dbReference>
<comment type="cofactor">
    <cofactor evidence="8">
        <name>Mg(2+)</name>
        <dbReference type="ChEBI" id="CHEBI:18420"/>
    </cofactor>
</comment>
<sequence length="216" mass="23846">MRVLEIFASLQGEGINLGRPAVFVRLAGCPIRCIYCDTKYSWNFNAGVEMGVEEIVAKASALGVVGHVVVTGGEPLIWQRRGLEELACALRALGSVEVETSGVYPPTPELDRCVDFYDVSPKLSNAGVKAPFSPFYASSPKAWFKFVVRNADDVEEVERFVAVYGIPRGRVFLMPMAESPEEHSEVLRRIWDAAVRGGFRVTPRLHIMAWGNARGK</sequence>
<gene>
    <name evidence="8" type="primary">queE</name>
    <name evidence="11" type="ORF">CGL51_01555</name>
    <name evidence="10" type="ORF">CGL52_08810</name>
</gene>
<comment type="caution">
    <text evidence="8">Lacks conserved residue(s) required for the propagation of feature annotation.</text>
</comment>
<feature type="binding site" evidence="8">
    <location>
        <position position="38"/>
    </location>
    <ligand>
        <name>Mg(2+)</name>
        <dbReference type="ChEBI" id="CHEBI:18420"/>
    </ligand>
</feature>
<dbReference type="SUPFAM" id="SSF102114">
    <property type="entry name" value="Radical SAM enzymes"/>
    <property type="match status" value="1"/>
</dbReference>
<keyword evidence="3 8" id="KW-0479">Metal-binding</keyword>
<evidence type="ECO:0000259" key="9">
    <source>
        <dbReference type="PROSITE" id="PS51918"/>
    </source>
</evidence>
<evidence type="ECO:0000256" key="4">
    <source>
        <dbReference type="ARBA" id="ARBA00022842"/>
    </source>
</evidence>
<keyword evidence="5 8" id="KW-0408">Iron</keyword>
<dbReference type="PROSITE" id="PS51918">
    <property type="entry name" value="RADICAL_SAM"/>
    <property type="match status" value="1"/>
</dbReference>
<proteinExistence type="inferred from homology"/>
<feature type="binding site" evidence="8">
    <location>
        <begin position="10"/>
        <end position="12"/>
    </location>
    <ligand>
        <name>substrate</name>
    </ligand>
</feature>
<dbReference type="EC" id="4.3.99.3" evidence="8"/>
<dbReference type="GO" id="GO:0000287">
    <property type="term" value="F:magnesium ion binding"/>
    <property type="evidence" value="ECO:0007669"/>
    <property type="project" value="UniProtKB-UniRule"/>
</dbReference>
<dbReference type="InterPro" id="IPR013785">
    <property type="entry name" value="Aldolase_TIM"/>
</dbReference>
<reference evidence="12 13" key="1">
    <citation type="submission" date="2017-07" db="EMBL/GenBank/DDBJ databases">
        <title>Draft genome sequence of aerobic hyperthermophilic archaea, Pyrobaculum aerophilum YKB31 and YKB32.</title>
        <authorList>
            <person name="Mochizuki T."/>
            <person name="Berliner A.J."/>
            <person name="Yoshida-Takashima Y."/>
            <person name="Takaki Y."/>
            <person name="Nunoura T."/>
            <person name="Takai K."/>
        </authorList>
    </citation>
    <scope>NUCLEOTIDE SEQUENCE [LARGE SCALE GENOMIC DNA]</scope>
    <source>
        <strain evidence="11 13">YKB31</strain>
        <strain evidence="10 12">YKB32</strain>
    </source>
</reference>
<dbReference type="EMBL" id="NMUE01000003">
    <property type="protein sequence ID" value="RFA98119.1"/>
    <property type="molecule type" value="Genomic_DNA"/>
</dbReference>
<dbReference type="GO" id="GO:0051539">
    <property type="term" value="F:4 iron, 4 sulfur cluster binding"/>
    <property type="evidence" value="ECO:0007669"/>
    <property type="project" value="UniProtKB-UniRule"/>
</dbReference>
<comment type="caution">
    <text evidence="10">The sequence shown here is derived from an EMBL/GenBank/DDBJ whole genome shotgun (WGS) entry which is preliminary data.</text>
</comment>
<accession>A0A371R264</accession>
<feature type="binding site" evidence="8">
    <location>
        <position position="33"/>
    </location>
    <ligand>
        <name>[4Fe-4S] cluster</name>
        <dbReference type="ChEBI" id="CHEBI:49883"/>
        <note>4Fe-4S-S-AdoMet</note>
    </ligand>
</feature>
<dbReference type="HAMAP" id="MF_00917">
    <property type="entry name" value="QueE"/>
    <property type="match status" value="1"/>
</dbReference>
<evidence type="ECO:0000256" key="6">
    <source>
        <dbReference type="ARBA" id="ARBA00023014"/>
    </source>
</evidence>
<keyword evidence="4 8" id="KW-0460">Magnesium</keyword>
<evidence type="ECO:0000256" key="2">
    <source>
        <dbReference type="ARBA" id="ARBA00022691"/>
    </source>
</evidence>
<evidence type="ECO:0000313" key="13">
    <source>
        <dbReference type="Proteomes" id="UP000257123"/>
    </source>
</evidence>
<comment type="subunit">
    <text evidence="8">Homodimer.</text>
</comment>
<dbReference type="PANTHER" id="PTHR42836">
    <property type="entry name" value="7-CARBOXY-7-DEAZAGUANINE SYNTHASE"/>
    <property type="match status" value="1"/>
</dbReference>
<dbReference type="PIRSF" id="PIRSF000370">
    <property type="entry name" value="QueE"/>
    <property type="match status" value="1"/>
</dbReference>
<feature type="binding site" evidence="8">
    <location>
        <begin position="35"/>
        <end position="37"/>
    </location>
    <ligand>
        <name>S-adenosyl-L-methionine</name>
        <dbReference type="ChEBI" id="CHEBI:59789"/>
    </ligand>
</feature>
<keyword evidence="2 8" id="KW-0949">S-adenosyl-L-methionine</keyword>
<dbReference type="Pfam" id="PF04055">
    <property type="entry name" value="Radical_SAM"/>
    <property type="match status" value="1"/>
</dbReference>
<evidence type="ECO:0000256" key="1">
    <source>
        <dbReference type="ARBA" id="ARBA00022485"/>
    </source>
</evidence>
<evidence type="ECO:0000256" key="7">
    <source>
        <dbReference type="ARBA" id="ARBA00023239"/>
    </source>
</evidence>
<comment type="cofactor">
    <cofactor evidence="8">
        <name>[4Fe-4S] cluster</name>
        <dbReference type="ChEBI" id="CHEBI:49883"/>
    </cofactor>
    <text evidence="8">Binds 1 [4Fe-4S] cluster. The cluster is coordinated with 3 cysteines and an exchangeable S-adenosyl-L-methionine.</text>
</comment>
<evidence type="ECO:0000256" key="8">
    <source>
        <dbReference type="HAMAP-Rule" id="MF_00917"/>
    </source>
</evidence>
<comment type="catalytic activity">
    <reaction evidence="8">
        <text>6-carboxy-5,6,7,8-tetrahydropterin + H(+) = 7-carboxy-7-carbaguanine + NH4(+)</text>
        <dbReference type="Rhea" id="RHEA:27974"/>
        <dbReference type="ChEBI" id="CHEBI:15378"/>
        <dbReference type="ChEBI" id="CHEBI:28938"/>
        <dbReference type="ChEBI" id="CHEBI:61032"/>
        <dbReference type="ChEBI" id="CHEBI:61036"/>
        <dbReference type="EC" id="4.3.99.3"/>
    </reaction>
</comment>
<feature type="binding site" evidence="8">
    <location>
        <position position="29"/>
    </location>
    <ligand>
        <name>[4Fe-4S] cluster</name>
        <dbReference type="ChEBI" id="CHEBI:49883"/>
        <note>4Fe-4S-S-AdoMet</note>
    </ligand>
</feature>
<comment type="cofactor">
    <cofactor evidence="8">
        <name>S-adenosyl-L-methionine</name>
        <dbReference type="ChEBI" id="CHEBI:59789"/>
    </cofactor>
    <text evidence="8">Binds 1 S-adenosyl-L-methionine per subunit.</text>
</comment>
<evidence type="ECO:0000313" key="12">
    <source>
        <dbReference type="Proteomes" id="UP000256877"/>
    </source>
</evidence>
<keyword evidence="6 8" id="KW-0411">Iron-sulfur</keyword>
<feature type="binding site" evidence="8">
    <location>
        <position position="36"/>
    </location>
    <ligand>
        <name>[4Fe-4S] cluster</name>
        <dbReference type="ChEBI" id="CHEBI:49883"/>
        <note>4Fe-4S-S-AdoMet</note>
    </ligand>
</feature>
<feature type="binding site" evidence="8">
    <location>
        <position position="25"/>
    </location>
    <ligand>
        <name>substrate</name>
    </ligand>
</feature>
<evidence type="ECO:0000256" key="3">
    <source>
        <dbReference type="ARBA" id="ARBA00022723"/>
    </source>
</evidence>
<dbReference type="EMBL" id="NMUF01000024">
    <property type="protein sequence ID" value="RFA97635.1"/>
    <property type="molecule type" value="Genomic_DNA"/>
</dbReference>
<evidence type="ECO:0000313" key="11">
    <source>
        <dbReference type="EMBL" id="RFA98119.1"/>
    </source>
</evidence>
<organism evidence="10 12">
    <name type="scientific">Pyrobaculum aerophilum</name>
    <dbReference type="NCBI Taxonomy" id="13773"/>
    <lineage>
        <taxon>Archaea</taxon>
        <taxon>Thermoproteota</taxon>
        <taxon>Thermoprotei</taxon>
        <taxon>Thermoproteales</taxon>
        <taxon>Thermoproteaceae</taxon>
        <taxon>Pyrobaculum</taxon>
    </lineage>
</organism>
<dbReference type="UniPathway" id="UPA00391"/>
<evidence type="ECO:0000256" key="5">
    <source>
        <dbReference type="ARBA" id="ARBA00023004"/>
    </source>
</evidence>
<name>A0A371R264_9CREN</name>
<keyword evidence="7 8" id="KW-0456">Lyase</keyword>
<comment type="function">
    <text evidence="8">Catalyzes the complex heterocyclic radical-mediated conversion of 6-carboxy-5,6,7,8-tetrahydropterin (CPH4) to 7-carboxy-7-deazaguanine (CDG), a step common to the biosynthetic pathways of all 7-deazapurine-containing compounds.</text>
</comment>
<dbReference type="GO" id="GO:0016840">
    <property type="term" value="F:carbon-nitrogen lyase activity"/>
    <property type="evidence" value="ECO:0007669"/>
    <property type="project" value="UniProtKB-UniRule"/>
</dbReference>
<feature type="domain" description="Radical SAM core" evidence="9">
    <location>
        <begin position="16"/>
        <end position="216"/>
    </location>
</feature>
<dbReference type="PANTHER" id="PTHR42836:SF1">
    <property type="entry name" value="7-CARBOXY-7-DEAZAGUANINE SYNTHASE"/>
    <property type="match status" value="1"/>
</dbReference>
<feature type="binding site" evidence="8">
    <location>
        <begin position="120"/>
        <end position="122"/>
    </location>
    <ligand>
        <name>S-adenosyl-L-methionine</name>
        <dbReference type="ChEBI" id="CHEBI:59789"/>
    </ligand>
</feature>
<dbReference type="AlphaFoldDB" id="A0A371R264"/>
<dbReference type="SFLD" id="SFLDS00029">
    <property type="entry name" value="Radical_SAM"/>
    <property type="match status" value="1"/>
</dbReference>
<comment type="pathway">
    <text evidence="8">Purine metabolism; 7-cyano-7-deazaguanine biosynthesis.</text>
</comment>
<dbReference type="Proteomes" id="UP000257123">
    <property type="component" value="Unassembled WGS sequence"/>
</dbReference>
<keyword evidence="1 8" id="KW-0004">4Fe-4S</keyword>
<protein>
    <recommendedName>
        <fullName evidence="8">7-carboxy-7-deazaguanine synthase</fullName>
        <shortName evidence="8">CDG synthase</shortName>
        <ecNumber evidence="8">4.3.99.3</ecNumber>
    </recommendedName>
    <alternativeName>
        <fullName evidence="8">Archaeosine biosynthesis protein QueE</fullName>
    </alternativeName>
</protein>
<feature type="binding site" evidence="8">
    <location>
        <position position="71"/>
    </location>
    <ligand>
        <name>substrate</name>
    </ligand>
</feature>
<feature type="binding site" evidence="8">
    <location>
        <position position="73"/>
    </location>
    <ligand>
        <name>S-adenosyl-L-methionine</name>
        <dbReference type="ChEBI" id="CHEBI:59789"/>
    </ligand>
</feature>
<dbReference type="InterPro" id="IPR024924">
    <property type="entry name" value="7-CO-7-deazaguanine_synth-like"/>
</dbReference>
<dbReference type="GO" id="GO:1904047">
    <property type="term" value="F:S-adenosyl-L-methionine binding"/>
    <property type="evidence" value="ECO:0007669"/>
    <property type="project" value="UniProtKB-UniRule"/>
</dbReference>
<dbReference type="Gene3D" id="3.20.20.70">
    <property type="entry name" value="Aldolase class I"/>
    <property type="match status" value="1"/>
</dbReference>